<dbReference type="Proteomes" id="UP000219036">
    <property type="component" value="Unassembled WGS sequence"/>
</dbReference>
<reference evidence="3" key="1">
    <citation type="submission" date="2017-09" db="EMBL/GenBank/DDBJ databases">
        <authorList>
            <person name="Varghese N."/>
            <person name="Submissions S."/>
        </authorList>
    </citation>
    <scope>NUCLEOTIDE SEQUENCE [LARGE SCALE GENOMIC DNA]</scope>
    <source>
        <strain evidence="3">DSM 15103</strain>
    </source>
</reference>
<feature type="region of interest" description="Disordered" evidence="1">
    <location>
        <begin position="32"/>
        <end position="60"/>
    </location>
</feature>
<feature type="compositionally biased region" description="Low complexity" evidence="1">
    <location>
        <begin position="34"/>
        <end position="44"/>
    </location>
</feature>
<sequence length="60" mass="6779">MKVENNGMSVYKSILDMQKQMVDMLIQENLKTDQSQQTGQSAQQEKPQSIVEGTKVSIYA</sequence>
<dbReference type="AlphaFoldDB" id="A0A285NG99"/>
<evidence type="ECO:0000313" key="2">
    <source>
        <dbReference type="EMBL" id="SNZ08534.1"/>
    </source>
</evidence>
<evidence type="ECO:0000313" key="3">
    <source>
        <dbReference type="Proteomes" id="UP000219036"/>
    </source>
</evidence>
<keyword evidence="3" id="KW-1185">Reference proteome</keyword>
<dbReference type="RefSeq" id="WP_097000503.1">
    <property type="nucleotide sequence ID" value="NZ_OBEI01000005.1"/>
</dbReference>
<evidence type="ECO:0000256" key="1">
    <source>
        <dbReference type="SAM" id="MobiDB-lite"/>
    </source>
</evidence>
<gene>
    <name evidence="2" type="ORF">SAMN06265182_1334</name>
</gene>
<name>A0A285NG99_9AQUI</name>
<accession>A0A285NG99</accession>
<organism evidence="2 3">
    <name type="scientific">Persephonella hydrogeniphila</name>
    <dbReference type="NCBI Taxonomy" id="198703"/>
    <lineage>
        <taxon>Bacteria</taxon>
        <taxon>Pseudomonadati</taxon>
        <taxon>Aquificota</taxon>
        <taxon>Aquificia</taxon>
        <taxon>Aquificales</taxon>
        <taxon>Hydrogenothermaceae</taxon>
        <taxon>Persephonella</taxon>
    </lineage>
</organism>
<dbReference type="EMBL" id="OBEI01000005">
    <property type="protein sequence ID" value="SNZ08534.1"/>
    <property type="molecule type" value="Genomic_DNA"/>
</dbReference>
<protein>
    <recommendedName>
        <fullName evidence="4">Motility protein</fullName>
    </recommendedName>
</protein>
<evidence type="ECO:0008006" key="4">
    <source>
        <dbReference type="Google" id="ProtNLM"/>
    </source>
</evidence>
<proteinExistence type="predicted"/>